<dbReference type="AlphaFoldDB" id="X1F917"/>
<gene>
    <name evidence="1" type="ORF">S03H2_03059</name>
</gene>
<name>X1F917_9ZZZZ</name>
<proteinExistence type="predicted"/>
<sequence length="116" mass="12974">MSKPSMSSLSIFKFTPIPITNFFILFLNISDSHRIPATFKLSIKTSFGHFIFASKFNDSLIVSATARPLKRVIIDIINGLIFGFKIIENQRPPYGDNHVLLPLPLPEVCVSAKIIV</sequence>
<dbReference type="EMBL" id="BARU01001089">
    <property type="protein sequence ID" value="GAH29030.1"/>
    <property type="molecule type" value="Genomic_DNA"/>
</dbReference>
<feature type="non-terminal residue" evidence="1">
    <location>
        <position position="116"/>
    </location>
</feature>
<organism evidence="1">
    <name type="scientific">marine sediment metagenome</name>
    <dbReference type="NCBI Taxonomy" id="412755"/>
    <lineage>
        <taxon>unclassified sequences</taxon>
        <taxon>metagenomes</taxon>
        <taxon>ecological metagenomes</taxon>
    </lineage>
</organism>
<reference evidence="1" key="1">
    <citation type="journal article" date="2014" name="Front. Microbiol.">
        <title>High frequency of phylogenetically diverse reductive dehalogenase-homologous genes in deep subseafloor sedimentary metagenomes.</title>
        <authorList>
            <person name="Kawai M."/>
            <person name="Futagami T."/>
            <person name="Toyoda A."/>
            <person name="Takaki Y."/>
            <person name="Nishi S."/>
            <person name="Hori S."/>
            <person name="Arai W."/>
            <person name="Tsubouchi T."/>
            <person name="Morono Y."/>
            <person name="Uchiyama I."/>
            <person name="Ito T."/>
            <person name="Fujiyama A."/>
            <person name="Inagaki F."/>
            <person name="Takami H."/>
        </authorList>
    </citation>
    <scope>NUCLEOTIDE SEQUENCE</scope>
    <source>
        <strain evidence="1">Expedition CK06-06</strain>
    </source>
</reference>
<accession>X1F917</accession>
<comment type="caution">
    <text evidence="1">The sequence shown here is derived from an EMBL/GenBank/DDBJ whole genome shotgun (WGS) entry which is preliminary data.</text>
</comment>
<evidence type="ECO:0000313" key="1">
    <source>
        <dbReference type="EMBL" id="GAH29030.1"/>
    </source>
</evidence>
<protein>
    <submittedName>
        <fullName evidence="1">Uncharacterized protein</fullName>
    </submittedName>
</protein>